<organism evidence="1 2">
    <name type="scientific">Candidatus Iainarchaeum sp</name>
    <dbReference type="NCBI Taxonomy" id="3101447"/>
    <lineage>
        <taxon>Archaea</taxon>
        <taxon>Candidatus Iainarchaeota</taxon>
        <taxon>Candidatus Iainarchaeia</taxon>
        <taxon>Candidatus Iainarchaeales</taxon>
        <taxon>Candidatus Iainarchaeaceae</taxon>
        <taxon>Candidatus Iainarchaeum</taxon>
    </lineage>
</organism>
<proteinExistence type="predicted"/>
<evidence type="ECO:0000313" key="2">
    <source>
        <dbReference type="Proteomes" id="UP000678237"/>
    </source>
</evidence>
<sequence length="383" mass="41601">MTNAGKLKRNALTVLFVLLVGISLLNTLQLMNITGKLTEKVVEAKELARPAKIEVTLLVSGACSASDCYDIGLSLDALKQQNVEVTKEQTLALESAEGKALAEASGVQRLPALVVSVEPKKAEQLKNYWKRVNAVEPAEGKAVVQPPVPPYFDLAQGKVAGLVKLVSLTDDACTQCLKLDDVAAILEGAGIKIVDKQVQAYDSPEGKASIEGFGVTRIPALLLSKDVMVYEGMAEQLKALNSVEKNGYYAVHSTIPPYREVASNQVKGLVEVIYLTDESCKECFDVQVNKQVLQRFGLVFASEKTVDIASKEGKELVNRYNLTKVPAFLMSGEAKEYASLNSVWKQVGTVEGSGWYVFRKPEVFGAYKDLEKKLVVTPQQGGQ</sequence>
<dbReference type="Proteomes" id="UP000678237">
    <property type="component" value="Unassembled WGS sequence"/>
</dbReference>
<evidence type="ECO:0008006" key="3">
    <source>
        <dbReference type="Google" id="ProtNLM"/>
    </source>
</evidence>
<dbReference type="AlphaFoldDB" id="A0A8T4L4I1"/>
<dbReference type="Gene3D" id="3.40.30.10">
    <property type="entry name" value="Glutaredoxin"/>
    <property type="match status" value="1"/>
</dbReference>
<reference evidence="1" key="2">
    <citation type="submission" date="2021-05" db="EMBL/GenBank/DDBJ databases">
        <title>Protein family content uncovers lineage relationships and bacterial pathway maintenance mechanisms in DPANN archaea.</title>
        <authorList>
            <person name="Castelle C.J."/>
            <person name="Meheust R."/>
            <person name="Jaffe A.L."/>
            <person name="Seitz K."/>
            <person name="Gong X."/>
            <person name="Baker B.J."/>
            <person name="Banfield J.F."/>
        </authorList>
    </citation>
    <scope>NUCLEOTIDE SEQUENCE</scope>
    <source>
        <strain evidence="1">RIFCSPLOWO2_01_FULL_58_19</strain>
    </source>
</reference>
<evidence type="ECO:0000313" key="1">
    <source>
        <dbReference type="EMBL" id="MBS3062238.1"/>
    </source>
</evidence>
<dbReference type="EMBL" id="JAGVWE010000001">
    <property type="protein sequence ID" value="MBS3062238.1"/>
    <property type="molecule type" value="Genomic_DNA"/>
</dbReference>
<comment type="caution">
    <text evidence="1">The sequence shown here is derived from an EMBL/GenBank/DDBJ whole genome shotgun (WGS) entry which is preliminary data.</text>
</comment>
<reference evidence="1" key="1">
    <citation type="submission" date="2021-03" db="EMBL/GenBank/DDBJ databases">
        <authorList>
            <person name="Jaffe A."/>
        </authorList>
    </citation>
    <scope>NUCLEOTIDE SEQUENCE</scope>
    <source>
        <strain evidence="1">RIFCSPLOWO2_01_FULL_58_19</strain>
    </source>
</reference>
<name>A0A8T4L4I1_9ARCH</name>
<protein>
    <recommendedName>
        <fullName evidence="3">Thioredoxin domain-containing protein</fullName>
    </recommendedName>
</protein>
<accession>A0A8T4L4I1</accession>
<gene>
    <name evidence="1" type="ORF">J4203_00035</name>
</gene>